<keyword evidence="2" id="KW-1185">Reference proteome</keyword>
<dbReference type="AlphaFoldDB" id="A0AAV4EWK5"/>
<reference evidence="1 2" key="1">
    <citation type="journal article" date="2021" name="Elife">
        <title>Chloroplast acquisition without the gene transfer in kleptoplastic sea slugs, Plakobranchus ocellatus.</title>
        <authorList>
            <person name="Maeda T."/>
            <person name="Takahashi S."/>
            <person name="Yoshida T."/>
            <person name="Shimamura S."/>
            <person name="Takaki Y."/>
            <person name="Nagai Y."/>
            <person name="Toyoda A."/>
            <person name="Suzuki Y."/>
            <person name="Arimoto A."/>
            <person name="Ishii H."/>
            <person name="Satoh N."/>
            <person name="Nishiyama T."/>
            <person name="Hasebe M."/>
            <person name="Maruyama T."/>
            <person name="Minagawa J."/>
            <person name="Obokata J."/>
            <person name="Shigenobu S."/>
        </authorList>
    </citation>
    <scope>NUCLEOTIDE SEQUENCE [LARGE SCALE GENOMIC DNA]</scope>
</reference>
<sequence>MEDLASIQPLQARRNTKILTHAQKAVCMPNSQINKRIHLQKKNNIKRISFYHQSKELKRSYSPDLLIIFTEYINVNDSPKPQNETPANICIKMTMPYIPDQNDIAKRSKTLSMT</sequence>
<name>A0AAV4EWK5_9GAST</name>
<evidence type="ECO:0000313" key="2">
    <source>
        <dbReference type="Proteomes" id="UP000762676"/>
    </source>
</evidence>
<protein>
    <submittedName>
        <fullName evidence="1">Uncharacterized protein</fullName>
    </submittedName>
</protein>
<dbReference type="EMBL" id="BMAT01007466">
    <property type="protein sequence ID" value="GFR64916.1"/>
    <property type="molecule type" value="Genomic_DNA"/>
</dbReference>
<proteinExistence type="predicted"/>
<comment type="caution">
    <text evidence="1">The sequence shown here is derived from an EMBL/GenBank/DDBJ whole genome shotgun (WGS) entry which is preliminary data.</text>
</comment>
<organism evidence="1 2">
    <name type="scientific">Elysia marginata</name>
    <dbReference type="NCBI Taxonomy" id="1093978"/>
    <lineage>
        <taxon>Eukaryota</taxon>
        <taxon>Metazoa</taxon>
        <taxon>Spiralia</taxon>
        <taxon>Lophotrochozoa</taxon>
        <taxon>Mollusca</taxon>
        <taxon>Gastropoda</taxon>
        <taxon>Heterobranchia</taxon>
        <taxon>Euthyneura</taxon>
        <taxon>Panpulmonata</taxon>
        <taxon>Sacoglossa</taxon>
        <taxon>Placobranchoidea</taxon>
        <taxon>Plakobranchidae</taxon>
        <taxon>Elysia</taxon>
    </lineage>
</organism>
<gene>
    <name evidence="1" type="ORF">ElyMa_003643600</name>
</gene>
<evidence type="ECO:0000313" key="1">
    <source>
        <dbReference type="EMBL" id="GFR64916.1"/>
    </source>
</evidence>
<dbReference type="Proteomes" id="UP000762676">
    <property type="component" value="Unassembled WGS sequence"/>
</dbReference>
<accession>A0AAV4EWK5</accession>